<feature type="region of interest" description="Disordered" evidence="1">
    <location>
        <begin position="69"/>
        <end position="122"/>
    </location>
</feature>
<dbReference type="EMBL" id="BKCJ010455932">
    <property type="protein sequence ID" value="GFA61708.1"/>
    <property type="molecule type" value="Genomic_DNA"/>
</dbReference>
<protein>
    <submittedName>
        <fullName evidence="2">Uncharacterized protein</fullName>
    </submittedName>
</protein>
<proteinExistence type="predicted"/>
<accession>A0A699JYP5</accession>
<feature type="compositionally biased region" description="Polar residues" evidence="1">
    <location>
        <begin position="69"/>
        <end position="83"/>
    </location>
</feature>
<sequence>MGYQKAHTPSTTRFRKQHNTTASEVPGAGTVSQRLKATVSACESQDEESIAAGDNGILEGVGTITARGFSNNNNIKSGASSDGSGAVRGNGNSKGMSSSGGSGAVRGNFHSKGMSSSGGSGG</sequence>
<gene>
    <name evidence="2" type="ORF">Tci_633680</name>
</gene>
<name>A0A699JYP5_TANCI</name>
<feature type="region of interest" description="Disordered" evidence="1">
    <location>
        <begin position="1"/>
        <end position="33"/>
    </location>
</feature>
<reference evidence="2" key="1">
    <citation type="journal article" date="2019" name="Sci. Rep.">
        <title>Draft genome of Tanacetum cinerariifolium, the natural source of mosquito coil.</title>
        <authorList>
            <person name="Yamashiro T."/>
            <person name="Shiraishi A."/>
            <person name="Satake H."/>
            <person name="Nakayama K."/>
        </authorList>
    </citation>
    <scope>NUCLEOTIDE SEQUENCE</scope>
</reference>
<dbReference type="AlphaFoldDB" id="A0A699JYP5"/>
<organism evidence="2">
    <name type="scientific">Tanacetum cinerariifolium</name>
    <name type="common">Dalmatian daisy</name>
    <name type="synonym">Chrysanthemum cinerariifolium</name>
    <dbReference type="NCBI Taxonomy" id="118510"/>
    <lineage>
        <taxon>Eukaryota</taxon>
        <taxon>Viridiplantae</taxon>
        <taxon>Streptophyta</taxon>
        <taxon>Embryophyta</taxon>
        <taxon>Tracheophyta</taxon>
        <taxon>Spermatophyta</taxon>
        <taxon>Magnoliopsida</taxon>
        <taxon>eudicotyledons</taxon>
        <taxon>Gunneridae</taxon>
        <taxon>Pentapetalae</taxon>
        <taxon>asterids</taxon>
        <taxon>campanulids</taxon>
        <taxon>Asterales</taxon>
        <taxon>Asteraceae</taxon>
        <taxon>Asteroideae</taxon>
        <taxon>Anthemideae</taxon>
        <taxon>Anthemidinae</taxon>
        <taxon>Tanacetum</taxon>
    </lineage>
</organism>
<evidence type="ECO:0000256" key="1">
    <source>
        <dbReference type="SAM" id="MobiDB-lite"/>
    </source>
</evidence>
<evidence type="ECO:0000313" key="2">
    <source>
        <dbReference type="EMBL" id="GFA61708.1"/>
    </source>
</evidence>
<comment type="caution">
    <text evidence="2">The sequence shown here is derived from an EMBL/GenBank/DDBJ whole genome shotgun (WGS) entry which is preliminary data.</text>
</comment>